<dbReference type="Gene3D" id="1.10.3210.10">
    <property type="entry name" value="Hypothetical protein af1432"/>
    <property type="match status" value="1"/>
</dbReference>
<reference evidence="2" key="2">
    <citation type="journal article" date="2012" name="PLoS ONE">
        <title>A Deeply Branching Thermophilic Bacterium with an Ancient Acetyl-CoA Pathway Dominates a Subsurface Ecosystem.</title>
        <authorList>
            <person name="Takami H."/>
            <person name="Noguchi H."/>
            <person name="Takaki Y."/>
            <person name="Uchiyama I."/>
            <person name="Toyoda A."/>
            <person name="Nishi S."/>
            <person name="Chee G.-J."/>
            <person name="Arai W."/>
            <person name="Nunoura T."/>
            <person name="Itoh T."/>
            <person name="Hattori M."/>
            <person name="Takai K."/>
        </authorList>
    </citation>
    <scope>NUCLEOTIDE SEQUENCE</scope>
</reference>
<evidence type="ECO:0000259" key="1">
    <source>
        <dbReference type="PROSITE" id="PS51832"/>
    </source>
</evidence>
<dbReference type="Pfam" id="PF13487">
    <property type="entry name" value="HD_5"/>
    <property type="match status" value="1"/>
</dbReference>
<gene>
    <name evidence="2" type="ORF">HGMM_F24F10C12</name>
</gene>
<proteinExistence type="predicted"/>
<dbReference type="CDD" id="cd00077">
    <property type="entry name" value="HDc"/>
    <property type="match status" value="1"/>
</dbReference>
<dbReference type="PANTHER" id="PTHR43155">
    <property type="entry name" value="CYCLIC DI-GMP PHOSPHODIESTERASE PA4108-RELATED"/>
    <property type="match status" value="1"/>
</dbReference>
<accession>H5SGA8</accession>
<name>H5SGA8_9ZZZZ</name>
<reference evidence="2" key="1">
    <citation type="journal article" date="2005" name="Environ. Microbiol.">
        <title>Genetic and functional properties of uncultivated thermophilic crenarchaeotes from a subsurface gold mine as revealed by analysis of genome fragments.</title>
        <authorList>
            <person name="Nunoura T."/>
            <person name="Hirayama H."/>
            <person name="Takami H."/>
            <person name="Oida H."/>
            <person name="Nishi S."/>
            <person name="Shimamura S."/>
            <person name="Suzuki Y."/>
            <person name="Inagaki F."/>
            <person name="Takai K."/>
            <person name="Nealson K.H."/>
            <person name="Horikoshi K."/>
        </authorList>
    </citation>
    <scope>NUCLEOTIDE SEQUENCE</scope>
</reference>
<dbReference type="InterPro" id="IPR003607">
    <property type="entry name" value="HD/PDEase_dom"/>
</dbReference>
<dbReference type="PROSITE" id="PS51832">
    <property type="entry name" value="HD_GYP"/>
    <property type="match status" value="1"/>
</dbReference>
<sequence>MLPAIRWHHERLDGSGYPDGLQGEEIPLDARILAVADVFDALTSVRPYRAALSVEEALALLRQEAGTRLDPECVAALERLVGRYGVSLVGNEQETKQRARPLVEPSIEHR</sequence>
<feature type="domain" description="HD-GYP" evidence="1">
    <location>
        <begin position="1"/>
        <end position="93"/>
    </location>
</feature>
<dbReference type="AlphaFoldDB" id="H5SGA8"/>
<dbReference type="InterPro" id="IPR037522">
    <property type="entry name" value="HD_GYP_dom"/>
</dbReference>
<organism evidence="2">
    <name type="scientific">uncultured prokaryote</name>
    <dbReference type="NCBI Taxonomy" id="198431"/>
    <lineage>
        <taxon>unclassified sequences</taxon>
        <taxon>environmental samples</taxon>
    </lineage>
</organism>
<dbReference type="SUPFAM" id="SSF109604">
    <property type="entry name" value="HD-domain/PDEase-like"/>
    <property type="match status" value="1"/>
</dbReference>
<protein>
    <submittedName>
        <fullName evidence="2">Response regulator receiver protein</fullName>
    </submittedName>
</protein>
<dbReference type="PANTHER" id="PTHR43155:SF2">
    <property type="entry name" value="CYCLIC DI-GMP PHOSPHODIESTERASE PA4108"/>
    <property type="match status" value="1"/>
</dbReference>
<dbReference type="EMBL" id="AP011712">
    <property type="protein sequence ID" value="BAL55194.1"/>
    <property type="molecule type" value="Genomic_DNA"/>
</dbReference>
<evidence type="ECO:0000313" key="2">
    <source>
        <dbReference type="EMBL" id="BAL55194.1"/>
    </source>
</evidence>